<dbReference type="Pfam" id="PF19268">
    <property type="entry name" value="CIS_TMP"/>
    <property type="match status" value="2"/>
</dbReference>
<organism evidence="1 2">
    <name type="scientific">Mangrovivirga cuniculi</name>
    <dbReference type="NCBI Taxonomy" id="2715131"/>
    <lineage>
        <taxon>Bacteria</taxon>
        <taxon>Pseudomonadati</taxon>
        <taxon>Bacteroidota</taxon>
        <taxon>Cytophagia</taxon>
        <taxon>Cytophagales</taxon>
        <taxon>Mangrovivirgaceae</taxon>
        <taxon>Mangrovivirga</taxon>
    </lineage>
</organism>
<dbReference type="KEGG" id="fpf:DCC35_07160"/>
<name>A0A4D7JRR6_9BACT</name>
<evidence type="ECO:0000313" key="1">
    <source>
        <dbReference type="EMBL" id="QCK14536.1"/>
    </source>
</evidence>
<dbReference type="OrthoDB" id="1488184at2"/>
<dbReference type="EMBL" id="CP028923">
    <property type="protein sequence ID" value="QCK14536.1"/>
    <property type="molecule type" value="Genomic_DNA"/>
</dbReference>
<dbReference type="Proteomes" id="UP000298616">
    <property type="component" value="Chromosome"/>
</dbReference>
<dbReference type="InterPro" id="IPR045538">
    <property type="entry name" value="CIS_TMP"/>
</dbReference>
<gene>
    <name evidence="1" type="ORF">DCC35_07160</name>
</gene>
<accession>A0A4D7JRR6</accession>
<sequence>MEDGHVLRTSVFEISSDTSENSHDIHNSLNDIIQEDLNRLLEEIFDEFCPPGHRISIKKLELDLGDINQYNFESEFKSKLKDALRLHLRRLIDEHKFSENITIDQNYEESLIPDLLENYLDTGNLPWFSSSFLSNGESFFMLIKELVINDVDSIRKIVNKKLNNEAASHRLYRIFPGFNEWIEFSFSISNNHKAGIYKKSWIDFVEFIQNILPLINKELLNRLSGFVVISLESSIPDEKVLWQIIEQLLSQIHKERPDLFSSTSDLAQQIIRLKTVKRKKFFDYEVQIISILDDVAKRGSGSSKGELIVSGSVYSFEKLKEISKSISLKNEFIRKISLIELKRFIDKEDSSLSIELGGLFNLISEVNVPHLDHEKLVFFLKESIVIALFTKINSGSNISIQKIINDFLELLAKKDQPLRKYILFELLEKVEKKAGTGILYGELINIKNEILKEESFLSGDNDLKSVIRKFFLLGVLNESDKIGNLPPVSSKADVENLIIQLFREYIMDLAEVFRSFNKQETIIAFQRIEVYLEDEYKKEVMLRMAKTLPPKVVFIARALLSVPEASYSTKEKEVFFDKLKKQPDVIRIMLKAWTRAGEKPAVITLNFKEFIKFFAEYQPEEAKEYFTTITVSDYNFIANQLSDNELKNIITQLNLPLSKFFGQVSENSDLIEKTGKKDDELKDRAEVPLHEEEGLQTDPIFIKNAGLVLLSPYLTRFFDLTGLLKNKKEFKGDFTREKACHLMHFLATGLDDGKEYMMTLNKLIAGIPFSYPLKEKIILTDEEKETSEGLLNGVINNWTALKKSSPDNLRGSFLLRDGKLIENDKFWDLRVEEKGFDVLIDKIPWSFKVIRFPWMNKPIHVTWR</sequence>
<evidence type="ECO:0000313" key="2">
    <source>
        <dbReference type="Proteomes" id="UP000298616"/>
    </source>
</evidence>
<keyword evidence="2" id="KW-1185">Reference proteome</keyword>
<proteinExistence type="predicted"/>
<dbReference type="RefSeq" id="WP_137090123.1">
    <property type="nucleotide sequence ID" value="NZ_CP028923.1"/>
</dbReference>
<reference evidence="1 2" key="1">
    <citation type="submission" date="2018-04" db="EMBL/GenBank/DDBJ databases">
        <title>Complete genome uncultured novel isolate.</title>
        <authorList>
            <person name="Merlino G."/>
        </authorList>
    </citation>
    <scope>NUCLEOTIDE SEQUENCE [LARGE SCALE GENOMIC DNA]</scope>
    <source>
        <strain evidence="2">R1DC9</strain>
    </source>
</reference>
<protein>
    <submittedName>
        <fullName evidence="1">Uncharacterized protein</fullName>
    </submittedName>
</protein>
<dbReference type="AlphaFoldDB" id="A0A4D7JRR6"/>